<keyword evidence="3 6" id="KW-0815">Transposition</keyword>
<dbReference type="EMBL" id="SMFY01000006">
    <property type="protein sequence ID" value="TCK16751.1"/>
    <property type="molecule type" value="Genomic_DNA"/>
</dbReference>
<dbReference type="PANTHER" id="PTHR33217">
    <property type="entry name" value="TRANSPOSASE FOR INSERTION SEQUENCE ELEMENT IS1081"/>
    <property type="match status" value="1"/>
</dbReference>
<evidence type="ECO:0000256" key="6">
    <source>
        <dbReference type="RuleBase" id="RU365089"/>
    </source>
</evidence>
<dbReference type="GO" id="GO:0003677">
    <property type="term" value="F:DNA binding"/>
    <property type="evidence" value="ECO:0007669"/>
    <property type="project" value="UniProtKB-UniRule"/>
</dbReference>
<gene>
    <name evidence="7" type="ORF">EV667_4347</name>
</gene>
<dbReference type="InterPro" id="IPR001207">
    <property type="entry name" value="Transposase_mutator"/>
</dbReference>
<proteinExistence type="inferred from homology"/>
<comment type="function">
    <text evidence="1 6">Required for the transposition of the insertion element.</text>
</comment>
<name>A0A4R1H8C9_ANCAQ</name>
<protein>
    <recommendedName>
        <fullName evidence="6">Mutator family transposase</fullName>
    </recommendedName>
</protein>
<dbReference type="PANTHER" id="PTHR33217:SF5">
    <property type="entry name" value="MUTATOR FAMILY TRANSPOSASE"/>
    <property type="match status" value="1"/>
</dbReference>
<evidence type="ECO:0000256" key="5">
    <source>
        <dbReference type="ARBA" id="ARBA00023172"/>
    </source>
</evidence>
<dbReference type="Proteomes" id="UP000295030">
    <property type="component" value="Unassembled WGS sequence"/>
</dbReference>
<evidence type="ECO:0000256" key="3">
    <source>
        <dbReference type="ARBA" id="ARBA00022578"/>
    </source>
</evidence>
<dbReference type="GO" id="GO:0006313">
    <property type="term" value="P:DNA transposition"/>
    <property type="evidence" value="ECO:0007669"/>
    <property type="project" value="UniProtKB-UniRule"/>
</dbReference>
<dbReference type="GO" id="GO:0004803">
    <property type="term" value="F:transposase activity"/>
    <property type="evidence" value="ECO:0007669"/>
    <property type="project" value="UniProtKB-UniRule"/>
</dbReference>
<comment type="caution">
    <text evidence="7">The sequence shown here is derived from an EMBL/GenBank/DDBJ whole genome shotgun (WGS) entry which is preliminary data.</text>
</comment>
<organism evidence="7 8">
    <name type="scientific">Ancylobacter aquaticus</name>
    <dbReference type="NCBI Taxonomy" id="100"/>
    <lineage>
        <taxon>Bacteria</taxon>
        <taxon>Pseudomonadati</taxon>
        <taxon>Pseudomonadota</taxon>
        <taxon>Alphaproteobacteria</taxon>
        <taxon>Hyphomicrobiales</taxon>
        <taxon>Xanthobacteraceae</taxon>
        <taxon>Ancylobacter</taxon>
    </lineage>
</organism>
<keyword evidence="4 6" id="KW-0238">DNA-binding</keyword>
<keyword evidence="5 6" id="KW-0233">DNA recombination</keyword>
<sequence length="209" mass="22764">MARRKAPRIPDALLDQLLAGADPKTAFDTNGLLDDLKKALAERALNAEMDHHLAGDEAGNSRNGYGRKTVTTETGRIELDIPRDRQATFDPQLIAKYQRRFPGFDDKIVSMYARGMSAREIVGHLRELYGIEVSPDLVSAVTDAVLEDIATWQDRTSRSAVSAFKSCERIGMAFSKAGDPCSVSSVTACAMPCILRLLSMMTMAPLAGS</sequence>
<evidence type="ECO:0000256" key="1">
    <source>
        <dbReference type="ARBA" id="ARBA00002190"/>
    </source>
</evidence>
<dbReference type="Pfam" id="PF00872">
    <property type="entry name" value="Transposase_mut"/>
    <property type="match status" value="1"/>
</dbReference>
<keyword evidence="6" id="KW-0814">Transposable element</keyword>
<reference evidence="7 8" key="1">
    <citation type="submission" date="2019-03" db="EMBL/GenBank/DDBJ databases">
        <title>Genomic Encyclopedia of Type Strains, Phase IV (KMG-IV): sequencing the most valuable type-strain genomes for metagenomic binning, comparative biology and taxonomic classification.</title>
        <authorList>
            <person name="Goeker M."/>
        </authorList>
    </citation>
    <scope>NUCLEOTIDE SEQUENCE [LARGE SCALE GENOMIC DNA]</scope>
    <source>
        <strain evidence="7 8">DSM 101</strain>
    </source>
</reference>
<evidence type="ECO:0000313" key="8">
    <source>
        <dbReference type="Proteomes" id="UP000295030"/>
    </source>
</evidence>
<comment type="similarity">
    <text evidence="2 6">Belongs to the transposase mutator family.</text>
</comment>
<dbReference type="AlphaFoldDB" id="A0A4R1H8C9"/>
<evidence type="ECO:0000256" key="2">
    <source>
        <dbReference type="ARBA" id="ARBA00010961"/>
    </source>
</evidence>
<evidence type="ECO:0000313" key="7">
    <source>
        <dbReference type="EMBL" id="TCK16751.1"/>
    </source>
</evidence>
<accession>A0A4R1H8C9</accession>
<evidence type="ECO:0000256" key="4">
    <source>
        <dbReference type="ARBA" id="ARBA00023125"/>
    </source>
</evidence>
<keyword evidence="8" id="KW-1185">Reference proteome</keyword>